<dbReference type="InterPro" id="IPR006674">
    <property type="entry name" value="HD_domain"/>
</dbReference>
<dbReference type="KEGG" id="msv:Mesil_2575"/>
<gene>
    <name evidence="2" type="ordered locus">Mesil_2575</name>
</gene>
<name>D7BBG2_ALLS1</name>
<feature type="domain" description="HD/PDEase" evidence="1">
    <location>
        <begin position="20"/>
        <end position="130"/>
    </location>
</feature>
<reference evidence="2 3" key="1">
    <citation type="journal article" date="2010" name="Stand. Genomic Sci.">
        <title>Complete genome sequence of Meiothermus silvanus type strain (VI-R2).</title>
        <authorList>
            <person name="Sikorski J."/>
            <person name="Tindall B.J."/>
            <person name="Lowry S."/>
            <person name="Lucas S."/>
            <person name="Nolan M."/>
            <person name="Copeland A."/>
            <person name="Glavina Del Rio T."/>
            <person name="Tice H."/>
            <person name="Cheng J.F."/>
            <person name="Han C."/>
            <person name="Pitluck S."/>
            <person name="Liolios K."/>
            <person name="Ivanova N."/>
            <person name="Mavromatis K."/>
            <person name="Mikhailova N."/>
            <person name="Pati A."/>
            <person name="Goodwin L."/>
            <person name="Chen A."/>
            <person name="Palaniappan K."/>
            <person name="Land M."/>
            <person name="Hauser L."/>
            <person name="Chang Y.J."/>
            <person name="Jeffries C.D."/>
            <person name="Rohde M."/>
            <person name="Goker M."/>
            <person name="Woyke T."/>
            <person name="Bristow J."/>
            <person name="Eisen J.A."/>
            <person name="Markowitz V."/>
            <person name="Hugenholtz P."/>
            <person name="Kyrpides N.C."/>
            <person name="Klenk H.P."/>
            <person name="Lapidus A."/>
        </authorList>
    </citation>
    <scope>NUCLEOTIDE SEQUENCE [LARGE SCALE GENOMIC DNA]</scope>
    <source>
        <strain evidence="3">ATCC 700542 / DSM 9946 / VI-R2</strain>
    </source>
</reference>
<dbReference type="SMART" id="SM00471">
    <property type="entry name" value="HDc"/>
    <property type="match status" value="1"/>
</dbReference>
<dbReference type="SUPFAM" id="SSF109604">
    <property type="entry name" value="HD-domain/PDEase-like"/>
    <property type="match status" value="1"/>
</dbReference>
<evidence type="ECO:0000313" key="3">
    <source>
        <dbReference type="Proteomes" id="UP000001916"/>
    </source>
</evidence>
<dbReference type="PANTHER" id="PTHR33594">
    <property type="entry name" value="SUPERFAMILY HYDROLASE, PUTATIVE (AFU_ORTHOLOGUE AFUA_1G03035)-RELATED"/>
    <property type="match status" value="1"/>
</dbReference>
<dbReference type="PANTHER" id="PTHR33594:SF1">
    <property type="entry name" value="HD_PDEASE DOMAIN-CONTAINING PROTEIN"/>
    <property type="match status" value="1"/>
</dbReference>
<dbReference type="STRING" id="526227.Mesil_2575"/>
<accession>D7BBG2</accession>
<sequence>MIQQQIRSLAEQVKARSVTEGSHDWWHVWRVWQMAKRIAEAEQADLYLVELAALCHDLEDWKYPHDPVIEPLLTELRVAPPTIRQVLDICQRVSFKGAGVPDEMPTLEGQVVQDADRLDAMGAIGIARAFAYGGSKHRPLYDPAEPPELHASFEAYRNKSGSSLAHFYEKLLLLKDRMHTPTARKIARERHRYMEAFVKRFLIEWEGKDEIHAAEG</sequence>
<evidence type="ECO:0000259" key="1">
    <source>
        <dbReference type="SMART" id="SM00471"/>
    </source>
</evidence>
<dbReference type="EMBL" id="CP002042">
    <property type="protein sequence ID" value="ADH64424.1"/>
    <property type="molecule type" value="Genomic_DNA"/>
</dbReference>
<dbReference type="AlphaFoldDB" id="D7BBG2"/>
<dbReference type="RefSeq" id="WP_013158964.1">
    <property type="nucleotide sequence ID" value="NC_014212.1"/>
</dbReference>
<dbReference type="Proteomes" id="UP000001916">
    <property type="component" value="Chromosome"/>
</dbReference>
<dbReference type="CDD" id="cd00077">
    <property type="entry name" value="HDc"/>
    <property type="match status" value="1"/>
</dbReference>
<dbReference type="eggNOG" id="COG1418">
    <property type="taxonomic scope" value="Bacteria"/>
</dbReference>
<dbReference type="Pfam" id="PF01966">
    <property type="entry name" value="HD"/>
    <property type="match status" value="1"/>
</dbReference>
<keyword evidence="3" id="KW-1185">Reference proteome</keyword>
<proteinExistence type="predicted"/>
<protein>
    <submittedName>
        <fullName evidence="2">Metal dependent phosphohydrolase</fullName>
    </submittedName>
</protein>
<evidence type="ECO:0000313" key="2">
    <source>
        <dbReference type="EMBL" id="ADH64424.1"/>
    </source>
</evidence>
<dbReference type="Gene3D" id="1.10.472.50">
    <property type="entry name" value="HD-domain/PDEase-like"/>
    <property type="match status" value="1"/>
</dbReference>
<dbReference type="HOGENOM" id="CLU_036524_2_2_0"/>
<dbReference type="InterPro" id="IPR003607">
    <property type="entry name" value="HD/PDEase_dom"/>
</dbReference>
<dbReference type="Gene3D" id="1.20.58.1910">
    <property type="match status" value="1"/>
</dbReference>
<organism evidence="2 3">
    <name type="scientific">Allomeiothermus silvanus (strain ATCC 700542 / DSM 9946 / NBRC 106475 / NCIMB 13440 / VI-R2)</name>
    <name type="common">Thermus silvanus</name>
    <dbReference type="NCBI Taxonomy" id="526227"/>
    <lineage>
        <taxon>Bacteria</taxon>
        <taxon>Thermotogati</taxon>
        <taxon>Deinococcota</taxon>
        <taxon>Deinococci</taxon>
        <taxon>Thermales</taxon>
        <taxon>Thermaceae</taxon>
        <taxon>Allomeiothermus</taxon>
    </lineage>
</organism>